<dbReference type="PANTHER" id="PTHR43108:SF6">
    <property type="entry name" value="N-SULPHOGLUCOSAMINE SULPHOHYDROLASE"/>
    <property type="match status" value="1"/>
</dbReference>
<protein>
    <submittedName>
        <fullName evidence="5">Arylsulfatase A-like enzyme</fullName>
    </submittedName>
</protein>
<organism evidence="5 6">
    <name type="scientific">Dyadobacter jejuensis</name>
    <dbReference type="NCBI Taxonomy" id="1082580"/>
    <lineage>
        <taxon>Bacteria</taxon>
        <taxon>Pseudomonadati</taxon>
        <taxon>Bacteroidota</taxon>
        <taxon>Cytophagia</taxon>
        <taxon>Cytophagales</taxon>
        <taxon>Spirosomataceae</taxon>
        <taxon>Dyadobacter</taxon>
    </lineage>
</organism>
<dbReference type="EMBL" id="QGDT01000022">
    <property type="protein sequence ID" value="PWJ53593.1"/>
    <property type="molecule type" value="Genomic_DNA"/>
</dbReference>
<feature type="chain" id="PRO_5016417841" evidence="3">
    <location>
        <begin position="24"/>
        <end position="515"/>
    </location>
</feature>
<dbReference type="SUPFAM" id="SSF53649">
    <property type="entry name" value="Alkaline phosphatase-like"/>
    <property type="match status" value="1"/>
</dbReference>
<dbReference type="RefSeq" id="WP_109678153.1">
    <property type="nucleotide sequence ID" value="NZ_QGDT01000022.1"/>
</dbReference>
<dbReference type="InterPro" id="IPR002591">
    <property type="entry name" value="Phosphodiest/P_Trfase"/>
</dbReference>
<sequence>MKRSFFFQILVALLAIGQLQALADSPPKQPNIIFIFSDDHAYQAISAYGSKLTTTPNIDRLAKEGGLFKNALVTNSICGPSRATLLTGKYSHMNGYKRNDRTLFDTSQALLSRTLQQTGYQTAWVGKMHLNSLPAGFDYWNVLPGQGHYYNPDFISMPHDTTRYKGYVSDLITQFSIDFLEKRDTEKPFFMIVGHKATHREWLPDLQDLGSFDQVKIPVPDNFYDDYKGRNSAAHQDMTLDKTMRLKEDLKVDIDYKSWIYNRFDPEQKKIFKAYYDGVSEDFHSKNLSGKALIEWKYQRYMNDYLSTAKSLDRNIGKLLDYLDESGLAQNTIVIYASDQGFYLGEHGWFDKRFIYEESLKTPFLIRYPGVVKPGSQYDQMMLNIDWAPSMIEMAGGKIPDGMQGKSFVPLLRPQSAAKTPWRKEAYYHYYEYPQPHRVHPHFGLRTNRYKIAYFYKGGDSWELYDLQKDPSEMKNIYGQKGTEKLTADLKAKLKKLMQEYKDTEALEILATAKP</sequence>
<evidence type="ECO:0000313" key="6">
    <source>
        <dbReference type="Proteomes" id="UP000245880"/>
    </source>
</evidence>
<comment type="similarity">
    <text evidence="1">Belongs to the sulfatase family.</text>
</comment>
<dbReference type="InterPro" id="IPR017850">
    <property type="entry name" value="Alkaline_phosphatase_core_sf"/>
</dbReference>
<dbReference type="Proteomes" id="UP000245880">
    <property type="component" value="Unassembled WGS sequence"/>
</dbReference>
<dbReference type="Pfam" id="PF01663">
    <property type="entry name" value="Phosphodiest"/>
    <property type="match status" value="1"/>
</dbReference>
<gene>
    <name evidence="5" type="ORF">CLV98_12219</name>
</gene>
<evidence type="ECO:0000256" key="1">
    <source>
        <dbReference type="ARBA" id="ARBA00008779"/>
    </source>
</evidence>
<dbReference type="Pfam" id="PF16347">
    <property type="entry name" value="SGSH_C"/>
    <property type="match status" value="1"/>
</dbReference>
<dbReference type="InterPro" id="IPR032506">
    <property type="entry name" value="SGSH_C"/>
</dbReference>
<dbReference type="AlphaFoldDB" id="A0A316A7L0"/>
<dbReference type="PROSITE" id="PS00523">
    <property type="entry name" value="SULFATASE_1"/>
    <property type="match status" value="1"/>
</dbReference>
<reference evidence="5 6" key="1">
    <citation type="submission" date="2018-03" db="EMBL/GenBank/DDBJ databases">
        <title>Genomic Encyclopedia of Archaeal and Bacterial Type Strains, Phase II (KMG-II): from individual species to whole genera.</title>
        <authorList>
            <person name="Goeker M."/>
        </authorList>
    </citation>
    <scope>NUCLEOTIDE SEQUENCE [LARGE SCALE GENOMIC DNA]</scope>
    <source>
        <strain evidence="5 6">DSM 100346</strain>
    </source>
</reference>
<dbReference type="GO" id="GO:0016787">
    <property type="term" value="F:hydrolase activity"/>
    <property type="evidence" value="ECO:0007669"/>
    <property type="project" value="UniProtKB-KW"/>
</dbReference>
<dbReference type="PROSITE" id="PS00149">
    <property type="entry name" value="SULFATASE_2"/>
    <property type="match status" value="1"/>
</dbReference>
<feature type="domain" description="N-sulphoglucosamine sulphohydrolase C-terminal" evidence="4">
    <location>
        <begin position="345"/>
        <end position="499"/>
    </location>
</feature>
<evidence type="ECO:0000259" key="4">
    <source>
        <dbReference type="Pfam" id="PF16347"/>
    </source>
</evidence>
<dbReference type="InterPro" id="IPR024607">
    <property type="entry name" value="Sulfatase_CS"/>
</dbReference>
<name>A0A316A7L0_9BACT</name>
<comment type="caution">
    <text evidence="5">The sequence shown here is derived from an EMBL/GenBank/DDBJ whole genome shotgun (WGS) entry which is preliminary data.</text>
</comment>
<dbReference type="PANTHER" id="PTHR43108">
    <property type="entry name" value="N-ACETYLGLUCOSAMINE-6-SULFATASE FAMILY MEMBER"/>
    <property type="match status" value="1"/>
</dbReference>
<dbReference type="Gene3D" id="3.40.720.10">
    <property type="entry name" value="Alkaline Phosphatase, subunit A"/>
    <property type="match status" value="1"/>
</dbReference>
<feature type="signal peptide" evidence="3">
    <location>
        <begin position="1"/>
        <end position="23"/>
    </location>
</feature>
<dbReference type="OrthoDB" id="9789742at2"/>
<evidence type="ECO:0000256" key="3">
    <source>
        <dbReference type="SAM" id="SignalP"/>
    </source>
</evidence>
<accession>A0A316A7L0</accession>
<keyword evidence="3" id="KW-0732">Signal</keyword>
<evidence type="ECO:0000256" key="2">
    <source>
        <dbReference type="ARBA" id="ARBA00022801"/>
    </source>
</evidence>
<proteinExistence type="inferred from homology"/>
<dbReference type="CDD" id="cd16031">
    <property type="entry name" value="G6S_like"/>
    <property type="match status" value="1"/>
</dbReference>
<keyword evidence="2" id="KW-0378">Hydrolase</keyword>
<keyword evidence="6" id="KW-1185">Reference proteome</keyword>
<evidence type="ECO:0000313" key="5">
    <source>
        <dbReference type="EMBL" id="PWJ53593.1"/>
    </source>
</evidence>